<evidence type="ECO:0000313" key="2">
    <source>
        <dbReference type="Proteomes" id="UP001302072"/>
    </source>
</evidence>
<dbReference type="EMBL" id="CP115541">
    <property type="protein sequence ID" value="WNH51607.1"/>
    <property type="molecule type" value="Genomic_DNA"/>
</dbReference>
<accession>A0ABY9YLK5</accession>
<protein>
    <submittedName>
        <fullName evidence="1">Mth938-like domain-containing protein</fullName>
    </submittedName>
</protein>
<keyword evidence="2" id="KW-1185">Reference proteome</keyword>
<dbReference type="CDD" id="cd05560">
    <property type="entry name" value="Xcc1710_like"/>
    <property type="match status" value="1"/>
</dbReference>
<dbReference type="Proteomes" id="UP001302072">
    <property type="component" value="Chromosome"/>
</dbReference>
<dbReference type="Pfam" id="PF04430">
    <property type="entry name" value="DUF498"/>
    <property type="match status" value="1"/>
</dbReference>
<dbReference type="InterPro" id="IPR007523">
    <property type="entry name" value="NDUFAF3/AAMDC"/>
</dbReference>
<dbReference type="RefSeq" id="WP_311190846.1">
    <property type="nucleotide sequence ID" value="NZ_CP115541.1"/>
</dbReference>
<dbReference type="Gene3D" id="3.40.1230.10">
    <property type="entry name" value="MTH938-like"/>
    <property type="match status" value="1"/>
</dbReference>
<proteinExistence type="predicted"/>
<dbReference type="PANTHER" id="PTHR21192:SF2">
    <property type="entry name" value="NADH DEHYDROGENASE [UBIQUINONE] 1 ALPHA SUBCOMPLEX ASSEMBLY FACTOR 3"/>
    <property type="match status" value="1"/>
</dbReference>
<evidence type="ECO:0000313" key="1">
    <source>
        <dbReference type="EMBL" id="WNH51607.1"/>
    </source>
</evidence>
<reference evidence="1 2" key="1">
    <citation type="submission" date="2022-12" db="EMBL/GenBank/DDBJ databases">
        <title>Two new species, Stenotrophomonas aracearum and Stenotrophomonas oahuensis, isolated from Anthurium (Araceae family) in Hawaii.</title>
        <authorList>
            <person name="Chunag S.C."/>
            <person name="Dobhal S."/>
            <person name="Alvarez A."/>
            <person name="Arif M."/>
        </authorList>
    </citation>
    <scope>NUCLEOTIDE SEQUENCE [LARGE SCALE GENOMIC DNA]</scope>
    <source>
        <strain evidence="1 2">A5586</strain>
    </source>
</reference>
<dbReference type="SUPFAM" id="SSF64076">
    <property type="entry name" value="MTH938-like"/>
    <property type="match status" value="1"/>
</dbReference>
<organism evidence="1 2">
    <name type="scientific">Stenotrophomonas oahuensis</name>
    <dbReference type="NCBI Taxonomy" id="3003271"/>
    <lineage>
        <taxon>Bacteria</taxon>
        <taxon>Pseudomonadati</taxon>
        <taxon>Pseudomonadota</taxon>
        <taxon>Gammaproteobacteria</taxon>
        <taxon>Lysobacterales</taxon>
        <taxon>Lysobacteraceae</taxon>
        <taxon>Stenotrophomonas</taxon>
    </lineage>
</organism>
<dbReference type="InterPro" id="IPR036748">
    <property type="entry name" value="MTH938-like_sf"/>
</dbReference>
<gene>
    <name evidence="1" type="ORF">PDM29_14800</name>
</gene>
<name>A0ABY9YLK5_9GAMM</name>
<sequence>MQLSQELPDYAYTLRAASGHSATVNDKVLGTSFIVTPDRLVENWPVAVGAALTVADLEPVLALGPEVILLGTGDRQVFPSAQVLGYCLSRGVGLEVMNNPSAASTYNVLAGEGRKVAAAFMLAG</sequence>
<dbReference type="PANTHER" id="PTHR21192">
    <property type="entry name" value="NUCLEAR PROTEIN E3-3"/>
    <property type="match status" value="1"/>
</dbReference>